<evidence type="ECO:0000313" key="3">
    <source>
        <dbReference type="Proteomes" id="UP000366872"/>
    </source>
</evidence>
<name>A0A6C2UCX4_PONDE</name>
<feature type="signal peptide" evidence="1">
    <location>
        <begin position="1"/>
        <end position="19"/>
    </location>
</feature>
<dbReference type="RefSeq" id="WP_168442717.1">
    <property type="nucleotide sequence ID" value="NZ_CAAHFG010000005.1"/>
</dbReference>
<organism evidence="2 3">
    <name type="scientific">Pontiella desulfatans</name>
    <dbReference type="NCBI Taxonomy" id="2750659"/>
    <lineage>
        <taxon>Bacteria</taxon>
        <taxon>Pseudomonadati</taxon>
        <taxon>Kiritimatiellota</taxon>
        <taxon>Kiritimatiellia</taxon>
        <taxon>Kiritimatiellales</taxon>
        <taxon>Pontiellaceae</taxon>
        <taxon>Pontiella</taxon>
    </lineage>
</organism>
<proteinExistence type="predicted"/>
<keyword evidence="1" id="KW-0732">Signal</keyword>
<feature type="chain" id="PRO_5025521639" evidence="1">
    <location>
        <begin position="20"/>
        <end position="246"/>
    </location>
</feature>
<reference evidence="2 3" key="1">
    <citation type="submission" date="2019-04" db="EMBL/GenBank/DDBJ databases">
        <authorList>
            <person name="Van Vliet M D."/>
        </authorList>
    </citation>
    <scope>NUCLEOTIDE SEQUENCE [LARGE SCALE GENOMIC DNA]</scope>
    <source>
        <strain evidence="2 3">F1</strain>
    </source>
</reference>
<evidence type="ECO:0000313" key="2">
    <source>
        <dbReference type="EMBL" id="VGO17703.1"/>
    </source>
</evidence>
<dbReference type="EMBL" id="CAAHFG010000005">
    <property type="protein sequence ID" value="VGO17703.1"/>
    <property type="molecule type" value="Genomic_DNA"/>
</dbReference>
<protein>
    <submittedName>
        <fullName evidence="2">Uncharacterized protein</fullName>
    </submittedName>
</protein>
<sequence>MCRYLYSGAVFLFAFAALAAPVHWDGEANDGLWSNPRNWSNDMLPKVGDSVVIERERVVYDVDTDNGNLPEGLSIWLKQEAELSVAKVIRLYDAYLSVESGCRLSGGSWWDLDGGTLEFEDGAIVDVNEWEQKDSNHFKFKLGPQGFRPLTPHRVNLGHGSLAASMKNITFTVDMAAYKGGSQTIVLFDFFRNDCGIDARNFEAVSVNIVNAGEYQVSLQWNDKTDSVELVVLGVAQTETLGLLVL</sequence>
<dbReference type="Proteomes" id="UP000366872">
    <property type="component" value="Unassembled WGS sequence"/>
</dbReference>
<accession>A0A6C2UCX4</accession>
<keyword evidence="3" id="KW-1185">Reference proteome</keyword>
<gene>
    <name evidence="2" type="ORF">PDESU_06305</name>
</gene>
<evidence type="ECO:0000256" key="1">
    <source>
        <dbReference type="SAM" id="SignalP"/>
    </source>
</evidence>
<dbReference type="AlphaFoldDB" id="A0A6C2UCX4"/>